<comment type="subcellular location">
    <subcellularLocation>
        <location evidence="1">Cell outer membrane</location>
    </subcellularLocation>
</comment>
<dbReference type="Gene3D" id="2.170.130.10">
    <property type="entry name" value="TonB-dependent receptor, plug domain"/>
    <property type="match status" value="1"/>
</dbReference>
<evidence type="ECO:0000256" key="4">
    <source>
        <dbReference type="SAM" id="MobiDB-lite"/>
    </source>
</evidence>
<dbReference type="Pfam" id="PF13715">
    <property type="entry name" value="CarbopepD_reg_2"/>
    <property type="match status" value="1"/>
</dbReference>
<name>A0A2T5JEV5_9SPHI</name>
<keyword evidence="2" id="KW-0472">Membrane</keyword>
<dbReference type="AlphaFoldDB" id="A0A2T5JEV5"/>
<dbReference type="InterPro" id="IPR036942">
    <property type="entry name" value="Beta-barrel_TonB_sf"/>
</dbReference>
<evidence type="ECO:0000256" key="1">
    <source>
        <dbReference type="ARBA" id="ARBA00004442"/>
    </source>
</evidence>
<keyword evidence="6" id="KW-0675">Receptor</keyword>
<accession>A0A2T5JEV5</accession>
<feature type="domain" description="Outer membrane protein beta-barrel" evidence="5">
    <location>
        <begin position="372"/>
        <end position="779"/>
    </location>
</feature>
<dbReference type="Pfam" id="PF14905">
    <property type="entry name" value="OMP_b-brl_3"/>
    <property type="match status" value="1"/>
</dbReference>
<organism evidence="6 7">
    <name type="scientific">Mucilaginibacter yixingensis</name>
    <dbReference type="NCBI Taxonomy" id="1295612"/>
    <lineage>
        <taxon>Bacteria</taxon>
        <taxon>Pseudomonadati</taxon>
        <taxon>Bacteroidota</taxon>
        <taxon>Sphingobacteriia</taxon>
        <taxon>Sphingobacteriales</taxon>
        <taxon>Sphingobacteriaceae</taxon>
        <taxon>Mucilaginibacter</taxon>
    </lineage>
</organism>
<dbReference type="PANTHER" id="PTHR40980">
    <property type="entry name" value="PLUG DOMAIN-CONTAINING PROTEIN"/>
    <property type="match status" value="1"/>
</dbReference>
<reference evidence="6 7" key="1">
    <citation type="submission" date="2018-04" db="EMBL/GenBank/DDBJ databases">
        <title>Genomic Encyclopedia of Archaeal and Bacterial Type Strains, Phase II (KMG-II): from individual species to whole genera.</title>
        <authorList>
            <person name="Goeker M."/>
        </authorList>
    </citation>
    <scope>NUCLEOTIDE SEQUENCE [LARGE SCALE GENOMIC DNA]</scope>
    <source>
        <strain evidence="6 7">DSM 26809</strain>
    </source>
</reference>
<dbReference type="EMBL" id="QAOQ01000001">
    <property type="protein sequence ID" value="PTR00866.1"/>
    <property type="molecule type" value="Genomic_DNA"/>
</dbReference>
<protein>
    <submittedName>
        <fullName evidence="6">Outer membrane receptor for ferrienterochelin and colicin</fullName>
    </submittedName>
</protein>
<gene>
    <name evidence="6" type="ORF">C8P68_10195</name>
</gene>
<keyword evidence="3" id="KW-0998">Cell outer membrane</keyword>
<feature type="compositionally biased region" description="Basic and acidic residues" evidence="4">
    <location>
        <begin position="792"/>
        <end position="802"/>
    </location>
</feature>
<keyword evidence="7" id="KW-1185">Reference proteome</keyword>
<evidence type="ECO:0000256" key="3">
    <source>
        <dbReference type="ARBA" id="ARBA00023237"/>
    </source>
</evidence>
<dbReference type="Gene3D" id="2.40.170.20">
    <property type="entry name" value="TonB-dependent receptor, beta-barrel domain"/>
    <property type="match status" value="1"/>
</dbReference>
<dbReference type="InterPro" id="IPR008969">
    <property type="entry name" value="CarboxyPept-like_regulatory"/>
</dbReference>
<sequence>MLTALVHAQTKAPTVTIKGMVTDSVTQKPLGFVTAALTDATTRQPVKSTLSKDDGVFELRNLPSKSYQLALVYVGYQSKTIEVKGNASVDIGKIILSPANNQLKEVAVSATKPLMKQEVDRISYDVQADPESKALTALDMMRKVPLVSVDGNDNIRLKGTGNYKILINGKESALMAKNPSDVLKAMPASNIVRIEVITTPPAKYDAEGLAGILNIITKADADQGYNIGINGRINNRWGPGGNINGSVKQGKFGATAYFGAGKQTGNETANGTVQNIFAPGTTNIQSVRTQDARNAYGGNYKYGNAELSYEIDSLNLLTGSVNYWGGDFYNNNKQLFNSTGTSVSHYYLMADNLNNNLGLDAGLNYQLGFKRSKDQLLTLSYKYSYSPSKSTSNNLITDRQNYYNKDFPDYNQYNNSGNREHTIQLDYAHPLKKITIEAGAKAILRNNFSDFHRDDRDTASNTYTLNPNQTNNFNYKQGVYSLYNSYQLKLENWTAKAGLRLERTTVDADFTNLSTNSVNQGYNNLIPSVSIQRKFKKYSFTLGYTERIQRPGIYQLNPFVDRTDPKFINTGNPNLRPELSHSFELNYSNFSKNSFTLGLSYAFSNNAIQNVSTLITDMINGNPDVVTLTTYENLGSNKSLGLNSNATFAVTKQLNVSLNGQVSRVWLAGTFNGMFYKNAGYNGNAFFNGSYKFNKGYRVSTDVGYFSGNVALQGSSSQFIYSSFVVTKEFLDKKASISLVSNNPWATYQTYRSTTVTDNFYQSVYYQNIYRHFAIRFNYKFGKLKSEIKRSQHGINNDDTKGGSKSGSTAG</sequence>
<evidence type="ECO:0000256" key="2">
    <source>
        <dbReference type="ARBA" id="ARBA00023136"/>
    </source>
</evidence>
<dbReference type="Proteomes" id="UP000244168">
    <property type="component" value="Unassembled WGS sequence"/>
</dbReference>
<dbReference type="InterPro" id="IPR037066">
    <property type="entry name" value="Plug_dom_sf"/>
</dbReference>
<proteinExistence type="predicted"/>
<evidence type="ECO:0000259" key="5">
    <source>
        <dbReference type="Pfam" id="PF14905"/>
    </source>
</evidence>
<dbReference type="PANTHER" id="PTHR40980:SF4">
    <property type="entry name" value="TONB-DEPENDENT RECEPTOR-LIKE BETA-BARREL DOMAIN-CONTAINING PROTEIN"/>
    <property type="match status" value="1"/>
</dbReference>
<feature type="region of interest" description="Disordered" evidence="4">
    <location>
        <begin position="792"/>
        <end position="811"/>
    </location>
</feature>
<dbReference type="SUPFAM" id="SSF49464">
    <property type="entry name" value="Carboxypeptidase regulatory domain-like"/>
    <property type="match status" value="1"/>
</dbReference>
<dbReference type="SUPFAM" id="SSF56935">
    <property type="entry name" value="Porins"/>
    <property type="match status" value="1"/>
</dbReference>
<evidence type="ECO:0000313" key="7">
    <source>
        <dbReference type="Proteomes" id="UP000244168"/>
    </source>
</evidence>
<dbReference type="InterPro" id="IPR041700">
    <property type="entry name" value="OMP_b-brl_3"/>
</dbReference>
<comment type="caution">
    <text evidence="6">The sequence shown here is derived from an EMBL/GenBank/DDBJ whole genome shotgun (WGS) entry which is preliminary data.</text>
</comment>
<evidence type="ECO:0000313" key="6">
    <source>
        <dbReference type="EMBL" id="PTR00866.1"/>
    </source>
</evidence>
<dbReference type="Gene3D" id="2.60.40.1120">
    <property type="entry name" value="Carboxypeptidase-like, regulatory domain"/>
    <property type="match status" value="1"/>
</dbReference>
<dbReference type="GO" id="GO:0009279">
    <property type="term" value="C:cell outer membrane"/>
    <property type="evidence" value="ECO:0007669"/>
    <property type="project" value="UniProtKB-SubCell"/>
</dbReference>